<sequence>MAKTIGIKEVSKTELPILRQLMLQTSLEKFQYNYTEEELSDYFKEEFDLAKLDLELTNHETEIDFLMLNGQAIGYLKINWGSAQTKKMAGNTIEIQRFSILKDFQGQGLEDFLFQYAIDMVTASDYDWVWVEVLETDVNKQEFYSKNGFVLFGQGLLTIADKKHINYLMKKHLR</sequence>
<dbReference type="OrthoDB" id="7205533at2"/>
<name>A0A0E3WF15_9STRE</name>
<dbReference type="GO" id="GO:0016747">
    <property type="term" value="F:acyltransferase activity, transferring groups other than amino-acyl groups"/>
    <property type="evidence" value="ECO:0007669"/>
    <property type="project" value="InterPro"/>
</dbReference>
<evidence type="ECO:0000259" key="1">
    <source>
        <dbReference type="PROSITE" id="PS51186"/>
    </source>
</evidence>
<proteinExistence type="predicted"/>
<dbReference type="InterPro" id="IPR000182">
    <property type="entry name" value="GNAT_dom"/>
</dbReference>
<dbReference type="SUPFAM" id="SSF55729">
    <property type="entry name" value="Acyl-CoA N-acyltransferases (Nat)"/>
    <property type="match status" value="1"/>
</dbReference>
<dbReference type="Gene3D" id="3.40.630.30">
    <property type="match status" value="1"/>
</dbReference>
<dbReference type="Proteomes" id="UP000198604">
    <property type="component" value="Unassembled WGS sequence"/>
</dbReference>
<evidence type="ECO:0000313" key="3">
    <source>
        <dbReference type="Proteomes" id="UP000198604"/>
    </source>
</evidence>
<keyword evidence="3" id="KW-1185">Reference proteome</keyword>
<dbReference type="EMBL" id="CTEN01000002">
    <property type="protein sequence ID" value="CQR24689.1"/>
    <property type="molecule type" value="Genomic_DNA"/>
</dbReference>
<gene>
    <name evidence="2" type="ORF">BN1356_01045</name>
</gene>
<feature type="domain" description="N-acetyltransferase" evidence="1">
    <location>
        <begin position="5"/>
        <end position="174"/>
    </location>
</feature>
<organism evidence="2 3">
    <name type="scientific">Streptococcus varani</name>
    <dbReference type="NCBI Taxonomy" id="1608583"/>
    <lineage>
        <taxon>Bacteria</taxon>
        <taxon>Bacillati</taxon>
        <taxon>Bacillota</taxon>
        <taxon>Bacilli</taxon>
        <taxon>Lactobacillales</taxon>
        <taxon>Streptococcaceae</taxon>
        <taxon>Streptococcus</taxon>
    </lineage>
</organism>
<dbReference type="InterPro" id="IPR016181">
    <property type="entry name" value="Acyl_CoA_acyltransferase"/>
</dbReference>
<evidence type="ECO:0000313" key="2">
    <source>
        <dbReference type="EMBL" id="CQR24689.1"/>
    </source>
</evidence>
<dbReference type="PROSITE" id="PS51186">
    <property type="entry name" value="GNAT"/>
    <property type="match status" value="1"/>
</dbReference>
<dbReference type="STRING" id="1608583.BN1356_01045"/>
<dbReference type="AlphaFoldDB" id="A0A0E3WF15"/>
<reference evidence="3" key="1">
    <citation type="submission" date="2015-03" db="EMBL/GenBank/DDBJ databases">
        <authorList>
            <person name="Urmite Genomes"/>
        </authorList>
    </citation>
    <scope>NUCLEOTIDE SEQUENCE [LARGE SCALE GENOMIC DNA]</scope>
    <source>
        <strain evidence="3">FF10</strain>
    </source>
</reference>
<dbReference type="Pfam" id="PF00583">
    <property type="entry name" value="Acetyltransf_1"/>
    <property type="match status" value="1"/>
</dbReference>
<accession>A0A0E3WF15</accession>
<protein>
    <submittedName>
        <fullName evidence="2">Acetyltransferase</fullName>
    </submittedName>
</protein>
<dbReference type="RefSeq" id="WP_093650310.1">
    <property type="nucleotide sequence ID" value="NZ_CTEN01000002.1"/>
</dbReference>
<keyword evidence="2" id="KW-0808">Transferase</keyword>